<evidence type="ECO:0000256" key="5">
    <source>
        <dbReference type="SAM" id="MobiDB-lite"/>
    </source>
</evidence>
<evidence type="ECO:0000256" key="3">
    <source>
        <dbReference type="ARBA" id="ARBA00022989"/>
    </source>
</evidence>
<reference evidence="7" key="1">
    <citation type="submission" date="2021-09" db="EMBL/GenBank/DDBJ databases">
        <title>Genomic analysis of Ralstonia spp.</title>
        <authorList>
            <person name="Aburjaile F."/>
            <person name="Ariute J.C."/>
            <person name="Pais A.K.L."/>
            <person name="Albuquerque G.M.R."/>
            <person name="Silva A.M.F."/>
            <person name="Brenig B."/>
            <person name="Azevedo V."/>
            <person name="Matiuzzi M."/>
            <person name="Ramos R."/>
            <person name="Goes-Neto A."/>
            <person name="Soares S."/>
            <person name="Iseppon A.M.B."/>
            <person name="Souza E."/>
            <person name="Gama M."/>
        </authorList>
    </citation>
    <scope>NUCLEOTIDE SEQUENCE</scope>
    <source>
        <strain evidence="7">CCRMRs91</strain>
    </source>
</reference>
<feature type="transmembrane region" description="Helical" evidence="6">
    <location>
        <begin position="178"/>
        <end position="195"/>
    </location>
</feature>
<evidence type="ECO:0000256" key="2">
    <source>
        <dbReference type="ARBA" id="ARBA00022692"/>
    </source>
</evidence>
<dbReference type="InterPro" id="IPR027417">
    <property type="entry name" value="P-loop_NTPase"/>
</dbReference>
<dbReference type="SUPFAM" id="SSF90123">
    <property type="entry name" value="ABC transporter transmembrane region"/>
    <property type="match status" value="1"/>
</dbReference>
<dbReference type="Proteomes" id="UP001144050">
    <property type="component" value="Unassembled WGS sequence"/>
</dbReference>
<accession>A0AAW5ZNQ4</accession>
<feature type="region of interest" description="Disordered" evidence="5">
    <location>
        <begin position="1"/>
        <end position="20"/>
    </location>
</feature>
<evidence type="ECO:0000313" key="8">
    <source>
        <dbReference type="Proteomes" id="UP001144050"/>
    </source>
</evidence>
<dbReference type="EMBL" id="JAIVFG010000019">
    <property type="protein sequence ID" value="MDB0571698.1"/>
    <property type="molecule type" value="Genomic_DNA"/>
</dbReference>
<keyword evidence="4 6" id="KW-0472">Membrane</keyword>
<sequence length="477" mass="52853">MPNAEWPASPASESQGHRRRRLKWSSAGRPVVIYGHRAAWIAVALIVMHQSLVAASTVFLTQVIERFQVGADYLPFLYLYLAAMTLPYLPGCGSFVFLQRWINDAHHAFVTLLSERIRGQVSQYRDVSQRERVTATLARNALPVLREHITFMHDLVSFTLNSSLSMAVILFLLPSKLALGYVASFVLCLGCIFLFRKTIAASSSDYEIRYLAYTDNLNQAWDNVALGNSNNEAIWRRRKEEAGRNFYKAAIALQIRKQLGNVLLAGASLLPTIFLIVMIFRDGHASPPVVAAVVVNLTRIFLILNALSALVYKVLDLSSMRAKLEVLFAPVTAPLGDASASVDHVGTIYVNGTTVQGRSQLIDYFSNIEDGRFRITGPNGSGKSSALLALKEQFGSRGFLMPTNRASLAWKGVNEMRSTGQQMISSLQEIVSLEEVQYILLDEWDANLDQDNTTGIDAVLDALASTKMIVEVRHLRG</sequence>
<comment type="subcellular location">
    <subcellularLocation>
        <location evidence="1">Cell membrane</location>
        <topology evidence="1">Multi-pass membrane protein</topology>
    </subcellularLocation>
</comment>
<proteinExistence type="predicted"/>
<evidence type="ECO:0000256" key="4">
    <source>
        <dbReference type="ARBA" id="ARBA00023136"/>
    </source>
</evidence>
<dbReference type="Gene3D" id="1.20.1560.10">
    <property type="entry name" value="ABC transporter type 1, transmembrane domain"/>
    <property type="match status" value="1"/>
</dbReference>
<dbReference type="GO" id="GO:0005886">
    <property type="term" value="C:plasma membrane"/>
    <property type="evidence" value="ECO:0007669"/>
    <property type="project" value="UniProtKB-SubCell"/>
</dbReference>
<protein>
    <submittedName>
        <fullName evidence="7">Uncharacterized protein</fullName>
    </submittedName>
</protein>
<feature type="transmembrane region" description="Helical" evidence="6">
    <location>
        <begin position="76"/>
        <end position="98"/>
    </location>
</feature>
<keyword evidence="2 6" id="KW-0812">Transmembrane</keyword>
<organism evidence="7 8">
    <name type="scientific">Ralstonia solanacearum</name>
    <name type="common">Pseudomonas solanacearum</name>
    <dbReference type="NCBI Taxonomy" id="305"/>
    <lineage>
        <taxon>Bacteria</taxon>
        <taxon>Pseudomonadati</taxon>
        <taxon>Pseudomonadota</taxon>
        <taxon>Betaproteobacteria</taxon>
        <taxon>Burkholderiales</taxon>
        <taxon>Burkholderiaceae</taxon>
        <taxon>Ralstonia</taxon>
        <taxon>Ralstonia solanacearum species complex</taxon>
    </lineage>
</organism>
<dbReference type="SUPFAM" id="SSF52540">
    <property type="entry name" value="P-loop containing nucleoside triphosphate hydrolases"/>
    <property type="match status" value="1"/>
</dbReference>
<dbReference type="RefSeq" id="WP_271656666.1">
    <property type="nucleotide sequence ID" value="NZ_JAIVFG010000019.1"/>
</dbReference>
<keyword evidence="3 6" id="KW-1133">Transmembrane helix</keyword>
<dbReference type="AlphaFoldDB" id="A0AAW5ZNQ4"/>
<feature type="transmembrane region" description="Helical" evidence="6">
    <location>
        <begin position="155"/>
        <end position="172"/>
    </location>
</feature>
<comment type="caution">
    <text evidence="7">The sequence shown here is derived from an EMBL/GenBank/DDBJ whole genome shotgun (WGS) entry which is preliminary data.</text>
</comment>
<feature type="transmembrane region" description="Helical" evidence="6">
    <location>
        <begin position="262"/>
        <end position="280"/>
    </location>
</feature>
<dbReference type="InterPro" id="IPR036640">
    <property type="entry name" value="ABC1_TM_sf"/>
</dbReference>
<gene>
    <name evidence="7" type="ORF">LBW59_13075</name>
</gene>
<dbReference type="GO" id="GO:0005524">
    <property type="term" value="F:ATP binding"/>
    <property type="evidence" value="ECO:0007669"/>
    <property type="project" value="InterPro"/>
</dbReference>
<evidence type="ECO:0000256" key="1">
    <source>
        <dbReference type="ARBA" id="ARBA00004651"/>
    </source>
</evidence>
<feature type="transmembrane region" description="Helical" evidence="6">
    <location>
        <begin position="292"/>
        <end position="315"/>
    </location>
</feature>
<evidence type="ECO:0000313" key="7">
    <source>
        <dbReference type="EMBL" id="MDB0571698.1"/>
    </source>
</evidence>
<evidence type="ECO:0000256" key="6">
    <source>
        <dbReference type="SAM" id="Phobius"/>
    </source>
</evidence>
<name>A0AAW5ZNQ4_RALSL</name>
<feature type="transmembrane region" description="Helical" evidence="6">
    <location>
        <begin position="39"/>
        <end position="64"/>
    </location>
</feature>